<keyword evidence="1" id="KW-1133">Transmembrane helix</keyword>
<dbReference type="AlphaFoldDB" id="A0A385F197"/>
<feature type="transmembrane region" description="Helical" evidence="1">
    <location>
        <begin position="12"/>
        <end position="33"/>
    </location>
</feature>
<keyword evidence="1" id="KW-0472">Membrane</keyword>
<evidence type="ECO:0000313" key="2">
    <source>
        <dbReference type="EMBL" id="AXQ91963.1"/>
    </source>
</evidence>
<evidence type="ECO:0008006" key="3">
    <source>
        <dbReference type="Google" id="ProtNLM"/>
    </source>
</evidence>
<keyword evidence="1" id="KW-0812">Transmembrane</keyword>
<protein>
    <recommendedName>
        <fullName evidence="3">Cation efflux system protein</fullName>
    </recommendedName>
</protein>
<name>A0A385F197_ACIBA</name>
<evidence type="ECO:0000256" key="1">
    <source>
        <dbReference type="SAM" id="Phobius"/>
    </source>
</evidence>
<proteinExistence type="predicted"/>
<accession>A0A385F197</accession>
<sequence>MLRAISNSHGVLLPRSAIFTSVLFCLLIFQSLWNIAAAFCAHENQEKALHHFGHHAALNVYQTSSHTHVEHTETLDAAHKAPLNLQDHHDHLPTCFHVVMTEVAKQAQTPVLHVHELSQIYHWSNSYQSPHLSALKPPPVLTPL</sequence>
<dbReference type="NCBIfam" id="NF045615">
    <property type="entry name" value="efflu_CzcI_Acin"/>
    <property type="match status" value="1"/>
</dbReference>
<reference evidence="2" key="1">
    <citation type="submission" date="2018-08" db="EMBL/GenBank/DDBJ databases">
        <title>Complete genome sequence of Acinetobacter baumannii strain WM99c.</title>
        <authorList>
            <person name="Nigro S.J."/>
            <person name="Wick R.R."/>
            <person name="Holt K.E."/>
            <person name="Hall R.M."/>
        </authorList>
    </citation>
    <scope>NUCLEOTIDE SEQUENCE</scope>
    <source>
        <strain evidence="2">WM99c</strain>
    </source>
</reference>
<organism evidence="2">
    <name type="scientific">Acinetobacter baumannii WM99c</name>
    <dbReference type="NCBI Taxonomy" id="945555"/>
    <lineage>
        <taxon>Bacteria</taxon>
        <taxon>Pseudomonadati</taxon>
        <taxon>Pseudomonadota</taxon>
        <taxon>Gammaproteobacteria</taxon>
        <taxon>Moraxellales</taxon>
        <taxon>Moraxellaceae</taxon>
        <taxon>Acinetobacter</taxon>
        <taxon>Acinetobacter calcoaceticus/baumannii complex</taxon>
    </lineage>
</organism>
<dbReference type="EMBL" id="CP031743">
    <property type="protein sequence ID" value="AXQ91963.1"/>
    <property type="molecule type" value="Genomic_DNA"/>
</dbReference>
<gene>
    <name evidence="2" type="ORF">BSF95_03635</name>
</gene>
<dbReference type="InterPro" id="IPR054660">
    <property type="entry name" value="CzcI-like"/>
</dbReference>